<feature type="region of interest" description="Disordered" evidence="1">
    <location>
        <begin position="1"/>
        <end position="26"/>
    </location>
</feature>
<sequence>MEKNLANNTEQSNEQTSKKQWIEPAMESLEITNNTLFGADKGEFAS</sequence>
<evidence type="ECO:0000256" key="1">
    <source>
        <dbReference type="SAM" id="MobiDB-lite"/>
    </source>
</evidence>
<dbReference type="RefSeq" id="WP_015028108.1">
    <property type="nucleotide sequence ID" value="NC_018748.1"/>
</dbReference>
<accession>A0ABM5MZG3</accession>
<dbReference type="Proteomes" id="UP000002875">
    <property type="component" value="Chromosome"/>
</dbReference>
<keyword evidence="3" id="KW-1185">Reference proteome</keyword>
<name>A0ABM5MZG3_EMTOG</name>
<feature type="compositionally biased region" description="Polar residues" evidence="1">
    <location>
        <begin position="1"/>
        <end position="15"/>
    </location>
</feature>
<evidence type="ECO:0000313" key="2">
    <source>
        <dbReference type="EMBL" id="AFK02408.1"/>
    </source>
</evidence>
<proteinExistence type="predicted"/>
<organism evidence="2 3">
    <name type="scientific">Emticicia oligotrophica (strain DSM 17448 / CIP 109782 / MTCC 6937 / GPTSA100-15)</name>
    <dbReference type="NCBI Taxonomy" id="929562"/>
    <lineage>
        <taxon>Bacteria</taxon>
        <taxon>Pseudomonadati</taxon>
        <taxon>Bacteroidota</taxon>
        <taxon>Cytophagia</taxon>
        <taxon>Cytophagales</taxon>
        <taxon>Leadbetterellaceae</taxon>
        <taxon>Emticicia</taxon>
    </lineage>
</organism>
<reference evidence="2 3" key="1">
    <citation type="submission" date="2011-07" db="EMBL/GenBank/DDBJ databases">
        <title>The complete genome of chromosome of Emticicia oligotrophica DSM 17448.</title>
        <authorList>
            <consortium name="US DOE Joint Genome Institute (JGI-PGF)"/>
            <person name="Lucas S."/>
            <person name="Han J."/>
            <person name="Lapidus A."/>
            <person name="Bruce D."/>
            <person name="Goodwin L."/>
            <person name="Pitluck S."/>
            <person name="Peters L."/>
            <person name="Kyrpides N."/>
            <person name="Mavromatis K."/>
            <person name="Ivanova N."/>
            <person name="Ovchinnikova G."/>
            <person name="Teshima H."/>
            <person name="Detter J.C."/>
            <person name="Tapia R."/>
            <person name="Han C."/>
            <person name="Land M."/>
            <person name="Hauser L."/>
            <person name="Markowitz V."/>
            <person name="Cheng J.-F."/>
            <person name="Hugenholtz P."/>
            <person name="Woyke T."/>
            <person name="Wu D."/>
            <person name="Tindall B."/>
            <person name="Pomrenke H."/>
            <person name="Brambilla E."/>
            <person name="Klenk H.-P."/>
            <person name="Eisen J.A."/>
        </authorList>
    </citation>
    <scope>NUCLEOTIDE SEQUENCE [LARGE SCALE GENOMIC DNA]</scope>
    <source>
        <strain evidence="2 3">DSM 17448</strain>
    </source>
</reference>
<protein>
    <submittedName>
        <fullName evidence="2">Uncharacterized protein</fullName>
    </submittedName>
</protein>
<dbReference type="EMBL" id="CP002961">
    <property type="protein sequence ID" value="AFK02408.1"/>
    <property type="molecule type" value="Genomic_DNA"/>
</dbReference>
<gene>
    <name evidence="2" type="ordered locus">Emtol_1259</name>
</gene>
<evidence type="ECO:0000313" key="3">
    <source>
        <dbReference type="Proteomes" id="UP000002875"/>
    </source>
</evidence>